<evidence type="ECO:0000256" key="2">
    <source>
        <dbReference type="ARBA" id="ARBA00022737"/>
    </source>
</evidence>
<dbReference type="GO" id="GO:0016887">
    <property type="term" value="F:ATP hydrolysis activity"/>
    <property type="evidence" value="ECO:0007669"/>
    <property type="project" value="InterPro"/>
</dbReference>
<dbReference type="GO" id="GO:0005524">
    <property type="term" value="F:ATP binding"/>
    <property type="evidence" value="ECO:0007669"/>
    <property type="project" value="UniProtKB-KW"/>
</dbReference>
<evidence type="ECO:0000313" key="7">
    <source>
        <dbReference type="Proteomes" id="UP000295431"/>
    </source>
</evidence>
<feature type="domain" description="ABC transporter" evidence="5">
    <location>
        <begin position="268"/>
        <end position="516"/>
    </location>
</feature>
<dbReference type="SUPFAM" id="SSF52540">
    <property type="entry name" value="P-loop containing nucleoside triphosphate hydrolases"/>
    <property type="match status" value="2"/>
</dbReference>
<dbReference type="Gene3D" id="3.40.50.300">
    <property type="entry name" value="P-loop containing nucleotide triphosphate hydrolases"/>
    <property type="match status" value="2"/>
</dbReference>
<keyword evidence="1" id="KW-0813">Transport</keyword>
<comment type="caution">
    <text evidence="6">The sequence shown here is derived from an EMBL/GenBank/DDBJ whole genome shotgun (WGS) entry which is preliminary data.</text>
</comment>
<dbReference type="PROSITE" id="PS50893">
    <property type="entry name" value="ABC_TRANSPORTER_2"/>
    <property type="match status" value="2"/>
</dbReference>
<gene>
    <name evidence="6" type="ORF">E1284_04175</name>
</gene>
<evidence type="ECO:0000256" key="3">
    <source>
        <dbReference type="ARBA" id="ARBA00022741"/>
    </source>
</evidence>
<dbReference type="CDD" id="cd03215">
    <property type="entry name" value="ABC_Carb_Monos_II"/>
    <property type="match status" value="1"/>
</dbReference>
<feature type="domain" description="ABC transporter" evidence="5">
    <location>
        <begin position="15"/>
        <end position="254"/>
    </location>
</feature>
<protein>
    <submittedName>
        <fullName evidence="6">Sugar ABC transporter ATP-binding protein</fullName>
    </submittedName>
</protein>
<dbReference type="InterPro" id="IPR003439">
    <property type="entry name" value="ABC_transporter-like_ATP-bd"/>
</dbReference>
<keyword evidence="2" id="KW-0677">Repeat</keyword>
<keyword evidence="3" id="KW-0547">Nucleotide-binding</keyword>
<keyword evidence="4 6" id="KW-0067">ATP-binding</keyword>
<dbReference type="InterPro" id="IPR003593">
    <property type="entry name" value="AAA+_ATPase"/>
</dbReference>
<dbReference type="InterPro" id="IPR050107">
    <property type="entry name" value="ABC_carbohydrate_import_ATPase"/>
</dbReference>
<sequence>MYDEATLSAGETPALRFDGLTKRFGQSEVLSDVSFDVRAGEIHALLGANGAGKSTLIKILAGLYDLDAGRIEVLGKALESTHGQGRAAARAGGIAFVHQDLGLVEDISVADNIALQLGFEKRFGLISSRSTEARIQHVLASVGAEFGADRMVSSLSRDEQVLCAVARALAQEPGIVILDEVSASLPKPEVERLSRSLRRMRRSGVAFIYVTHRLDELTDLVDRVTVLRNGRKVVTAALADLTHDEIVRHIVGNEVATAQPNLRPEGSCDAGDVPKLAVRDLATNAQTAPISFDVRAGEVLGICGLVGSGTRELAQVLAGARRPAGGTAEVNGVLLPLGRPEAMARHGCTVVPGDRQREGIITGLGIRENLLPTRRAFGAWSRAGFRSSRRETRAVVRTCDQFDVVPRDRADRDVAELSGGNQQKILFARALADRPEVAVLEDPTAGVDVGSRAVLYDLMHEAAAAGTAVLLISTDFEEVAAQSHRVLVLSHGEIVEEFRDAREVSADRLAEASYAVTSRESDVSA</sequence>
<evidence type="ECO:0000259" key="5">
    <source>
        <dbReference type="PROSITE" id="PS50893"/>
    </source>
</evidence>
<name>A0A4R4PDD7_9ACTN</name>
<dbReference type="CDD" id="cd03216">
    <property type="entry name" value="ABC_Carb_Monos_I"/>
    <property type="match status" value="1"/>
</dbReference>
<dbReference type="AlphaFoldDB" id="A0A4R4PDD7"/>
<dbReference type="OrthoDB" id="8416490at2"/>
<evidence type="ECO:0000256" key="1">
    <source>
        <dbReference type="ARBA" id="ARBA00022448"/>
    </source>
</evidence>
<dbReference type="InterPro" id="IPR027417">
    <property type="entry name" value="P-loop_NTPase"/>
</dbReference>
<accession>A0A4R4PDD7</accession>
<dbReference type="EMBL" id="SMJW01000011">
    <property type="protein sequence ID" value="TDC19280.1"/>
    <property type="molecule type" value="Genomic_DNA"/>
</dbReference>
<dbReference type="PANTHER" id="PTHR43790">
    <property type="entry name" value="CARBOHYDRATE TRANSPORT ATP-BINDING PROTEIN MG119-RELATED"/>
    <property type="match status" value="1"/>
</dbReference>
<dbReference type="RefSeq" id="WP_131937215.1">
    <property type="nucleotide sequence ID" value="NZ_BAAAMX010000018.1"/>
</dbReference>
<dbReference type="InterPro" id="IPR017871">
    <property type="entry name" value="ABC_transporter-like_CS"/>
</dbReference>
<proteinExistence type="predicted"/>
<reference evidence="6 7" key="1">
    <citation type="submission" date="2019-03" db="EMBL/GenBank/DDBJ databases">
        <title>Draft genome sequences of novel Actinobacteria.</title>
        <authorList>
            <person name="Sahin N."/>
            <person name="Ay H."/>
            <person name="Saygin H."/>
        </authorList>
    </citation>
    <scope>NUCLEOTIDE SEQUENCE [LARGE SCALE GENOMIC DNA]</scope>
    <source>
        <strain evidence="6 7">DSM 45347</strain>
    </source>
</reference>
<dbReference type="PANTHER" id="PTHR43790:SF9">
    <property type="entry name" value="GALACTOFURANOSE TRANSPORTER ATP-BINDING PROTEIN YTFR"/>
    <property type="match status" value="1"/>
</dbReference>
<keyword evidence="7" id="KW-1185">Reference proteome</keyword>
<dbReference type="Proteomes" id="UP000295431">
    <property type="component" value="Unassembled WGS sequence"/>
</dbReference>
<dbReference type="PROSITE" id="PS00211">
    <property type="entry name" value="ABC_TRANSPORTER_1"/>
    <property type="match status" value="1"/>
</dbReference>
<organism evidence="6 7">
    <name type="scientific">Actinomadura bangladeshensis</name>
    <dbReference type="NCBI Taxonomy" id="453573"/>
    <lineage>
        <taxon>Bacteria</taxon>
        <taxon>Bacillati</taxon>
        <taxon>Actinomycetota</taxon>
        <taxon>Actinomycetes</taxon>
        <taxon>Streptosporangiales</taxon>
        <taxon>Thermomonosporaceae</taxon>
        <taxon>Actinomadura</taxon>
    </lineage>
</organism>
<evidence type="ECO:0000256" key="4">
    <source>
        <dbReference type="ARBA" id="ARBA00022840"/>
    </source>
</evidence>
<evidence type="ECO:0000313" key="6">
    <source>
        <dbReference type="EMBL" id="TDC19280.1"/>
    </source>
</evidence>
<dbReference type="Pfam" id="PF00005">
    <property type="entry name" value="ABC_tran"/>
    <property type="match status" value="2"/>
</dbReference>
<dbReference type="SMART" id="SM00382">
    <property type="entry name" value="AAA"/>
    <property type="match status" value="2"/>
</dbReference>